<dbReference type="Gene3D" id="3.30.70.330">
    <property type="match status" value="1"/>
</dbReference>
<dbReference type="Pfam" id="PF04059">
    <property type="entry name" value="RRM_2"/>
    <property type="match status" value="1"/>
</dbReference>
<dbReference type="EMBL" id="CAUYUJ010010296">
    <property type="protein sequence ID" value="CAK0828993.1"/>
    <property type="molecule type" value="Genomic_DNA"/>
</dbReference>
<feature type="compositionally biased region" description="Basic and acidic residues" evidence="2">
    <location>
        <begin position="311"/>
        <end position="320"/>
    </location>
</feature>
<comment type="caution">
    <text evidence="5">The sequence shown here is derived from an EMBL/GenBank/DDBJ whole genome shotgun (WGS) entry which is preliminary data.</text>
</comment>
<feature type="region of interest" description="Disordered" evidence="2">
    <location>
        <begin position="121"/>
        <end position="185"/>
    </location>
</feature>
<organism evidence="5 6">
    <name type="scientific">Prorocentrum cordatum</name>
    <dbReference type="NCBI Taxonomy" id="2364126"/>
    <lineage>
        <taxon>Eukaryota</taxon>
        <taxon>Sar</taxon>
        <taxon>Alveolata</taxon>
        <taxon>Dinophyceae</taxon>
        <taxon>Prorocentrales</taxon>
        <taxon>Prorocentraceae</taxon>
        <taxon>Prorocentrum</taxon>
    </lineage>
</organism>
<feature type="compositionally biased region" description="Basic and acidic residues" evidence="2">
    <location>
        <begin position="145"/>
        <end position="168"/>
    </location>
</feature>
<keyword evidence="3" id="KW-0472">Membrane</keyword>
<dbReference type="CDD" id="cd12277">
    <property type="entry name" value="RRM3_MEI2_EAR1_like"/>
    <property type="match status" value="1"/>
</dbReference>
<keyword evidence="3" id="KW-1133">Transmembrane helix</keyword>
<protein>
    <recommendedName>
        <fullName evidence="4">RRM domain-containing protein</fullName>
    </recommendedName>
</protein>
<feature type="compositionally biased region" description="Basic and acidic residues" evidence="2">
    <location>
        <begin position="380"/>
        <end position="389"/>
    </location>
</feature>
<dbReference type="PROSITE" id="PS50102">
    <property type="entry name" value="RRM"/>
    <property type="match status" value="1"/>
</dbReference>
<evidence type="ECO:0000259" key="4">
    <source>
        <dbReference type="PROSITE" id="PS50102"/>
    </source>
</evidence>
<accession>A0ABN9SAM5</accession>
<dbReference type="InterPro" id="IPR035979">
    <property type="entry name" value="RBD_domain_sf"/>
</dbReference>
<feature type="region of interest" description="Disordered" evidence="2">
    <location>
        <begin position="307"/>
        <end position="341"/>
    </location>
</feature>
<feature type="transmembrane region" description="Helical" evidence="3">
    <location>
        <begin position="497"/>
        <end position="520"/>
    </location>
</feature>
<keyword evidence="3" id="KW-0812">Transmembrane</keyword>
<dbReference type="InterPro" id="IPR012677">
    <property type="entry name" value="Nucleotide-bd_a/b_plait_sf"/>
</dbReference>
<keyword evidence="6" id="KW-1185">Reference proteome</keyword>
<feature type="compositionally biased region" description="Low complexity" evidence="2">
    <location>
        <begin position="321"/>
        <end position="332"/>
    </location>
</feature>
<evidence type="ECO:0000256" key="2">
    <source>
        <dbReference type="SAM" id="MobiDB-lite"/>
    </source>
</evidence>
<dbReference type="InterPro" id="IPR007201">
    <property type="entry name" value="Mei2-like_Rrm_C"/>
</dbReference>
<feature type="domain" description="RRM" evidence="4">
    <location>
        <begin position="197"/>
        <end position="276"/>
    </location>
</feature>
<dbReference type="SUPFAM" id="SSF54928">
    <property type="entry name" value="RNA-binding domain, RBD"/>
    <property type="match status" value="1"/>
</dbReference>
<sequence length="531" mass="56246">MSSTILDSACAGAPACYEASFRAIDEEEDAWLPNPYQEQADAQVAAGAWPGMPMLYGVPSHPYGVQDGAQCFMVVPIEAAAAEQQASSGWSIDPNVAFGVADCWAPEQAWGYCCPAGDEGSKGLRSGSAADSTDEGEDAYDSQGESEKSAAEEAGEAGRESEDGESGKGAHKLSHSNVPKNTDMARFAGETGEDGVTTLMVRNIPNVYTRSMLIEELDGLGFEGDYDFIYLPIDKSTQWNVGYAFVNFKTPEAARRCVTDVADYTFDRFEHGSRKVAQISVAHIQGLEKNLEYYSKTAVQCARVNSHRPHFVSDRRKEGPEAAAAGPRRGGQQARGGGAAAGAGLVAPRQAALSRAAPAGLPRATSGPRREARGAAPSEGLEHGSSGDRRRCRASLSRCVLASRIGARLLCYMIVVVSPRRALERGRLLTVGGVPTGRSQHVCYHARSVSDEAMCTTSISGGCGGEGAMVSNGRMIVVHIANRWLGPYLGALSLGTVSIGVGLLLLLCLGVPMGSFFVLFRHCGAASMRHR</sequence>
<gene>
    <name evidence="5" type="ORF">PCOR1329_LOCUS28083</name>
</gene>
<evidence type="ECO:0000313" key="6">
    <source>
        <dbReference type="Proteomes" id="UP001189429"/>
    </source>
</evidence>
<name>A0ABN9SAM5_9DINO</name>
<feature type="region of interest" description="Disordered" evidence="2">
    <location>
        <begin position="355"/>
        <end position="389"/>
    </location>
</feature>
<keyword evidence="1" id="KW-0694">RNA-binding</keyword>
<reference evidence="5" key="1">
    <citation type="submission" date="2023-10" db="EMBL/GenBank/DDBJ databases">
        <authorList>
            <person name="Chen Y."/>
            <person name="Shah S."/>
            <person name="Dougan E. K."/>
            <person name="Thang M."/>
            <person name="Chan C."/>
        </authorList>
    </citation>
    <scope>NUCLEOTIDE SEQUENCE [LARGE SCALE GENOMIC DNA]</scope>
</reference>
<proteinExistence type="predicted"/>
<evidence type="ECO:0000256" key="1">
    <source>
        <dbReference type="PROSITE-ProRule" id="PRU00176"/>
    </source>
</evidence>
<dbReference type="InterPro" id="IPR000504">
    <property type="entry name" value="RRM_dom"/>
</dbReference>
<evidence type="ECO:0000313" key="5">
    <source>
        <dbReference type="EMBL" id="CAK0828993.1"/>
    </source>
</evidence>
<dbReference type="Proteomes" id="UP001189429">
    <property type="component" value="Unassembled WGS sequence"/>
</dbReference>
<evidence type="ECO:0000256" key="3">
    <source>
        <dbReference type="SAM" id="Phobius"/>
    </source>
</evidence>